<sequence length="402" mass="45871">MCSIGNELENGSEKYMPHIDKTQVDKQKCNKCKEATPCILLRGKDSYCKPCFLLNTNHKFKLLLGKSKLIRPRDKVLVTYEIGHPSTALLHLIRDGLNLNTPKKLTFDPVFVFVDDQYHLSLSERKDVISNILTEAAHHEFKIKFLSFVDWVLYNRIILSDNSDYIKADDGDKIVSLFTKKMNETNRKEFFNIEKKNALIAVAKQLECKFIFKPDISVDVASNLLINISLGKGSQISMDTGFCDDRDDSVKVLSPLRLFDMKELAFYNLLNKLNPVAIRQIKVDPYSSAQNLLKKFVTELQEGYPATVTTVVKTGDKLVSDIKVLGKCKFCKGPVFKNSELNSEESTHFSKLVSTYLPDRDMSKQDRFDDIKKTFESTVYMTPQHCYSCSKISEYLLDDGSD</sequence>
<organism evidence="4 5">
    <name type="scientific">Sitophilus oryzae</name>
    <name type="common">Rice weevil</name>
    <name type="synonym">Curculio oryzae</name>
    <dbReference type="NCBI Taxonomy" id="7048"/>
    <lineage>
        <taxon>Eukaryota</taxon>
        <taxon>Metazoa</taxon>
        <taxon>Ecdysozoa</taxon>
        <taxon>Arthropoda</taxon>
        <taxon>Hexapoda</taxon>
        <taxon>Insecta</taxon>
        <taxon>Pterygota</taxon>
        <taxon>Neoptera</taxon>
        <taxon>Endopterygota</taxon>
        <taxon>Coleoptera</taxon>
        <taxon>Polyphaga</taxon>
        <taxon>Cucujiformia</taxon>
        <taxon>Curculionidae</taxon>
        <taxon>Dryophthorinae</taxon>
        <taxon>Sitophilus</taxon>
    </lineage>
</organism>
<dbReference type="GO" id="GO:0000049">
    <property type="term" value="F:tRNA binding"/>
    <property type="evidence" value="ECO:0007669"/>
    <property type="project" value="InterPro"/>
</dbReference>
<dbReference type="RefSeq" id="XP_030750318.1">
    <property type="nucleotide sequence ID" value="XM_030894458.1"/>
</dbReference>
<dbReference type="InterPro" id="IPR014729">
    <property type="entry name" value="Rossmann-like_a/b/a_fold"/>
</dbReference>
<dbReference type="UniPathway" id="UPA00988"/>
<dbReference type="OrthoDB" id="25129at2759"/>
<evidence type="ECO:0000256" key="3">
    <source>
        <dbReference type="HAMAP-Rule" id="MF_03054"/>
    </source>
</evidence>
<dbReference type="HAMAP" id="MF_03054">
    <property type="entry name" value="CTU2"/>
    <property type="match status" value="1"/>
</dbReference>
<dbReference type="SUPFAM" id="SSF52402">
    <property type="entry name" value="Adenine nucleotide alpha hydrolases-like"/>
    <property type="match status" value="1"/>
</dbReference>
<proteinExistence type="inferred from homology"/>
<comment type="pathway">
    <text evidence="3">tRNA modification; 5-methoxycarbonylmethyl-2-thiouridine-tRNA biosynthesis.</text>
</comment>
<accession>A0A6J2XG34</accession>
<dbReference type="InParanoid" id="A0A6J2XG34"/>
<dbReference type="GO" id="GO:0002143">
    <property type="term" value="P:tRNA wobble position uridine thiolation"/>
    <property type="evidence" value="ECO:0007669"/>
    <property type="project" value="TreeGrafter"/>
</dbReference>
<dbReference type="CTD" id="348180"/>
<dbReference type="Proteomes" id="UP000504635">
    <property type="component" value="Unplaced"/>
</dbReference>
<keyword evidence="4" id="KW-1185">Reference proteome</keyword>
<comment type="subcellular location">
    <subcellularLocation>
        <location evidence="3">Cytoplasm</location>
    </subcellularLocation>
</comment>
<gene>
    <name evidence="5" type="primary">LOC115878095</name>
</gene>
<keyword evidence="1 3" id="KW-0963">Cytoplasm</keyword>
<dbReference type="Pfam" id="PF10288">
    <property type="entry name" value="CTU2"/>
    <property type="match status" value="1"/>
</dbReference>
<dbReference type="GO" id="GO:0032447">
    <property type="term" value="P:protein urmylation"/>
    <property type="evidence" value="ECO:0007669"/>
    <property type="project" value="UniProtKB-UniRule"/>
</dbReference>
<name>A0A6J2XG34_SITOR</name>
<dbReference type="AlphaFoldDB" id="A0A6J2XG34"/>
<comment type="similarity">
    <text evidence="3">Belongs to the CTU2/NCS2 family.</text>
</comment>
<dbReference type="GO" id="GO:0016783">
    <property type="term" value="F:sulfurtransferase activity"/>
    <property type="evidence" value="ECO:0007669"/>
    <property type="project" value="TreeGrafter"/>
</dbReference>
<evidence type="ECO:0000256" key="2">
    <source>
        <dbReference type="ARBA" id="ARBA00022694"/>
    </source>
</evidence>
<evidence type="ECO:0000313" key="5">
    <source>
        <dbReference type="RefSeq" id="XP_030750318.1"/>
    </source>
</evidence>
<comment type="function">
    <text evidence="3">Plays a central role in 2-thiolation of mcm(5)S(2)U at tRNA wobble positions of tRNA(Lys), tRNA(Glu) and tRNA(Gln). May act by forming a heterodimer with NCS6/CTU1 that ligates sulfur from thiocarboxylated URM1 onto the uridine of tRNAs at wobble position.</text>
</comment>
<evidence type="ECO:0000313" key="4">
    <source>
        <dbReference type="Proteomes" id="UP000504635"/>
    </source>
</evidence>
<dbReference type="GeneID" id="115878095"/>
<evidence type="ECO:0000256" key="1">
    <source>
        <dbReference type="ARBA" id="ARBA00022490"/>
    </source>
</evidence>
<protein>
    <recommendedName>
        <fullName evidence="3">Cytoplasmic tRNA 2-thiolation protein 2</fullName>
    </recommendedName>
</protein>
<dbReference type="GO" id="GO:0016779">
    <property type="term" value="F:nucleotidyltransferase activity"/>
    <property type="evidence" value="ECO:0007669"/>
    <property type="project" value="UniProtKB-UniRule"/>
</dbReference>
<dbReference type="Gene3D" id="3.40.50.620">
    <property type="entry name" value="HUPs"/>
    <property type="match status" value="1"/>
</dbReference>
<reference evidence="5" key="1">
    <citation type="submission" date="2025-08" db="UniProtKB">
        <authorList>
            <consortium name="RefSeq"/>
        </authorList>
    </citation>
    <scope>IDENTIFICATION</scope>
    <source>
        <tissue evidence="5">Gonads</tissue>
    </source>
</reference>
<dbReference type="GO" id="GO:0005829">
    <property type="term" value="C:cytosol"/>
    <property type="evidence" value="ECO:0007669"/>
    <property type="project" value="TreeGrafter"/>
</dbReference>
<dbReference type="KEGG" id="soy:115878095"/>
<dbReference type="PANTHER" id="PTHR20882:SF14">
    <property type="entry name" value="CYTOPLASMIC TRNA 2-THIOLATION PROTEIN 2"/>
    <property type="match status" value="1"/>
</dbReference>
<dbReference type="PANTHER" id="PTHR20882">
    <property type="entry name" value="CYTOPLASMIC TRNA 2-THIOLATION PROTEIN 2"/>
    <property type="match status" value="1"/>
</dbReference>
<keyword evidence="2 3" id="KW-0819">tRNA processing</keyword>
<dbReference type="InterPro" id="IPR019407">
    <property type="entry name" value="CTU2"/>
</dbReference>
<dbReference type="FunCoup" id="A0A6J2XG34">
    <property type="interactions" value="1756"/>
</dbReference>